<dbReference type="PROSITE" id="PS50086">
    <property type="entry name" value="TBC_RABGAP"/>
    <property type="match status" value="1"/>
</dbReference>
<dbReference type="Gene3D" id="1.10.8.270">
    <property type="entry name" value="putative rabgap domain of human tbc1 domain family member 14 like domains"/>
    <property type="match status" value="1"/>
</dbReference>
<dbReference type="Pfam" id="PF00566">
    <property type="entry name" value="RabGAP-TBC"/>
    <property type="match status" value="1"/>
</dbReference>
<dbReference type="Proteomes" id="UP000694941">
    <property type="component" value="Unplaced"/>
</dbReference>
<dbReference type="InterPro" id="IPR035969">
    <property type="entry name" value="Rab-GAP_TBC_sf"/>
</dbReference>
<dbReference type="PANTHER" id="PTHR22957:SF547">
    <property type="entry name" value="TBC1 DOMAIN FAMILY MEMBER 16"/>
    <property type="match status" value="1"/>
</dbReference>
<keyword evidence="1" id="KW-0343">GTPase activation</keyword>
<dbReference type="SUPFAM" id="SSF47923">
    <property type="entry name" value="Ypt/Rab-GAP domain of gyp1p"/>
    <property type="match status" value="2"/>
</dbReference>
<organism evidence="3 4">
    <name type="scientific">Limulus polyphemus</name>
    <name type="common">Atlantic horseshoe crab</name>
    <dbReference type="NCBI Taxonomy" id="6850"/>
    <lineage>
        <taxon>Eukaryota</taxon>
        <taxon>Metazoa</taxon>
        <taxon>Ecdysozoa</taxon>
        <taxon>Arthropoda</taxon>
        <taxon>Chelicerata</taxon>
        <taxon>Merostomata</taxon>
        <taxon>Xiphosura</taxon>
        <taxon>Limulidae</taxon>
        <taxon>Limulus</taxon>
    </lineage>
</organism>
<dbReference type="RefSeq" id="XP_013793125.1">
    <property type="nucleotide sequence ID" value="XM_013937671.2"/>
</dbReference>
<name>A0ABM1C2N0_LIMPO</name>
<protein>
    <submittedName>
        <fullName evidence="4">TBC1 domain family member 16-like</fullName>
    </submittedName>
</protein>
<feature type="domain" description="Rab-GAP TBC" evidence="2">
    <location>
        <begin position="1"/>
        <end position="154"/>
    </location>
</feature>
<reference evidence="4" key="1">
    <citation type="submission" date="2025-08" db="UniProtKB">
        <authorList>
            <consortium name="RefSeq"/>
        </authorList>
    </citation>
    <scope>IDENTIFICATION</scope>
    <source>
        <tissue evidence="4">Muscle</tissue>
    </source>
</reference>
<sequence length="265" mass="30371">MYRKGSGQHSSEEPTCAGKVVVSIVQKNQPVQERFILLNYAVYNPVMGYTQGMSDLLAPILTELRDEAETFWCFVGLMQCTIFFSSPKDTDMEINLNYLRELVRLMVPEFDCHLQHHADGMELLFAHRWILLCFKREFPESQALNMWEACWAHYQTDYFHLFLCVAIIAIYGEDVIAQDLRTDEMLLYFSNLAMHMDGDLVLRKARGLLHQFRLLPKIPCTLAKICELCGPGMWDSGYAPVVECVGNHGNHSCPHGGHDPALKYM</sequence>
<gene>
    <name evidence="4" type="primary">LOC106477071</name>
</gene>
<evidence type="ECO:0000313" key="4">
    <source>
        <dbReference type="RefSeq" id="XP_013793125.1"/>
    </source>
</evidence>
<evidence type="ECO:0000256" key="1">
    <source>
        <dbReference type="ARBA" id="ARBA00022468"/>
    </source>
</evidence>
<proteinExistence type="predicted"/>
<keyword evidence="3" id="KW-1185">Reference proteome</keyword>
<accession>A0ABM1C2N0</accession>
<dbReference type="GeneID" id="106477071"/>
<evidence type="ECO:0000313" key="3">
    <source>
        <dbReference type="Proteomes" id="UP000694941"/>
    </source>
</evidence>
<dbReference type="InterPro" id="IPR000195">
    <property type="entry name" value="Rab-GAP-TBC_dom"/>
</dbReference>
<dbReference type="Gene3D" id="1.10.472.80">
    <property type="entry name" value="Ypt/Rab-GAP domain of gyp1p, domain 3"/>
    <property type="match status" value="1"/>
</dbReference>
<dbReference type="SMART" id="SM00164">
    <property type="entry name" value="TBC"/>
    <property type="match status" value="1"/>
</dbReference>
<evidence type="ECO:0000259" key="2">
    <source>
        <dbReference type="PROSITE" id="PS50086"/>
    </source>
</evidence>
<dbReference type="PANTHER" id="PTHR22957">
    <property type="entry name" value="TBC1 DOMAIN FAMILY MEMBER GTPASE-ACTIVATING PROTEIN"/>
    <property type="match status" value="1"/>
</dbReference>